<name>A0A8T2BA35_ARASU</name>
<dbReference type="PANTHER" id="PTHR31672">
    <property type="entry name" value="BNACNNG10540D PROTEIN"/>
    <property type="match status" value="1"/>
</dbReference>
<dbReference type="InterPro" id="IPR050796">
    <property type="entry name" value="SCF_F-box_component"/>
</dbReference>
<accession>A0A8T2BA35</accession>
<dbReference type="EMBL" id="JAEFBJ010000008">
    <property type="protein sequence ID" value="KAG7582943.1"/>
    <property type="molecule type" value="Genomic_DNA"/>
</dbReference>
<dbReference type="Pfam" id="PF00646">
    <property type="entry name" value="F-box"/>
    <property type="match status" value="1"/>
</dbReference>
<evidence type="ECO:0000313" key="3">
    <source>
        <dbReference type="Proteomes" id="UP000694251"/>
    </source>
</evidence>
<comment type="caution">
    <text evidence="2">The sequence shown here is derived from an EMBL/GenBank/DDBJ whole genome shotgun (WGS) entry which is preliminary data.</text>
</comment>
<protein>
    <submittedName>
        <fullName evidence="2">F-box associated interaction domain</fullName>
    </submittedName>
</protein>
<evidence type="ECO:0000259" key="1">
    <source>
        <dbReference type="PROSITE" id="PS50181"/>
    </source>
</evidence>
<dbReference type="PROSITE" id="PS50181">
    <property type="entry name" value="FBOX"/>
    <property type="match status" value="1"/>
</dbReference>
<dbReference type="OrthoDB" id="1022798at2759"/>
<feature type="domain" description="F-box" evidence="1">
    <location>
        <begin position="1"/>
        <end position="50"/>
    </location>
</feature>
<reference evidence="2 3" key="1">
    <citation type="submission" date="2020-12" db="EMBL/GenBank/DDBJ databases">
        <title>Concerted genomic and epigenomic changes stabilize Arabidopsis allopolyploids.</title>
        <authorList>
            <person name="Chen Z."/>
        </authorList>
    </citation>
    <scope>NUCLEOTIDE SEQUENCE [LARGE SCALE GENOMIC DNA]</scope>
    <source>
        <strain evidence="2">As9502</strain>
        <tissue evidence="2">Leaf</tissue>
    </source>
</reference>
<evidence type="ECO:0000313" key="2">
    <source>
        <dbReference type="EMBL" id="KAG7582943.1"/>
    </source>
</evidence>
<organism evidence="2 3">
    <name type="scientific">Arabidopsis suecica</name>
    <name type="common">Swedish thale-cress</name>
    <name type="synonym">Cardaminopsis suecica</name>
    <dbReference type="NCBI Taxonomy" id="45249"/>
    <lineage>
        <taxon>Eukaryota</taxon>
        <taxon>Viridiplantae</taxon>
        <taxon>Streptophyta</taxon>
        <taxon>Embryophyta</taxon>
        <taxon>Tracheophyta</taxon>
        <taxon>Spermatophyta</taxon>
        <taxon>Magnoliopsida</taxon>
        <taxon>eudicotyledons</taxon>
        <taxon>Gunneridae</taxon>
        <taxon>Pentapetalae</taxon>
        <taxon>rosids</taxon>
        <taxon>malvids</taxon>
        <taxon>Brassicales</taxon>
        <taxon>Brassicaceae</taxon>
        <taxon>Camelineae</taxon>
        <taxon>Arabidopsis</taxon>
    </lineage>
</organism>
<dbReference type="Pfam" id="PF07734">
    <property type="entry name" value="FBA_1"/>
    <property type="match status" value="1"/>
</dbReference>
<dbReference type="NCBIfam" id="TIGR01640">
    <property type="entry name" value="F_box_assoc_1"/>
    <property type="match status" value="1"/>
</dbReference>
<sequence>MMMSDLPRDLVEEILSRVPATSLKRLRSTCKLWNTLFNNRKFTEKHFRKAPKESMVLMLKECRVCSMNVNLNVAPPSIEFKGAVLGLKDSHSNTEQVNITKVSHCDGLLLCTTGDDRLVVWNPCLGETRWIQHKTGYERYFRFSLGYENKKSCRSYKILGCWDRIYDYKLYGRGLRFEIYDFNSDSWKILDDLAHDRILPVNCVSLKGNTYWFGSFVNNLLLSFDFTTERIKHFCLPPFRDHGFIALSVVGEERLSMLQPIERSKMEIFVTNKVDSEAALLWSKSFTVDLPIGLSFPEVFASLLIDEEKKVALCCNLSLKTGRNLVYTIGEDSEYYSEIPYVESTNEPWWIAAEDKPCWLPFIFSYVPSLVQIL</sequence>
<dbReference type="InterPro" id="IPR001810">
    <property type="entry name" value="F-box_dom"/>
</dbReference>
<proteinExistence type="predicted"/>
<dbReference type="CDD" id="cd22157">
    <property type="entry name" value="F-box_AtFBW1-like"/>
    <property type="match status" value="1"/>
</dbReference>
<dbReference type="SMART" id="SM00256">
    <property type="entry name" value="FBOX"/>
    <property type="match status" value="1"/>
</dbReference>
<dbReference type="InterPro" id="IPR006527">
    <property type="entry name" value="F-box-assoc_dom_typ1"/>
</dbReference>
<dbReference type="InterPro" id="IPR017451">
    <property type="entry name" value="F-box-assoc_interact_dom"/>
</dbReference>
<dbReference type="PANTHER" id="PTHR31672:SF13">
    <property type="entry name" value="F-BOX PROTEIN CPR30-LIKE"/>
    <property type="match status" value="1"/>
</dbReference>
<keyword evidence="3" id="KW-1185">Reference proteome</keyword>
<dbReference type="AlphaFoldDB" id="A0A8T2BA35"/>
<dbReference type="Proteomes" id="UP000694251">
    <property type="component" value="Chromosome 8"/>
</dbReference>
<gene>
    <name evidence="2" type="ORF">ISN44_As08g024890</name>
</gene>